<protein>
    <submittedName>
        <fullName evidence="1">Uncharacterized protein</fullName>
    </submittedName>
</protein>
<reference evidence="2" key="1">
    <citation type="journal article" date="2019" name="Int. J. Syst. Evol. Microbiol.">
        <title>The Global Catalogue of Microorganisms (GCM) 10K type strain sequencing project: providing services to taxonomists for standard genome sequencing and annotation.</title>
        <authorList>
            <consortium name="The Broad Institute Genomics Platform"/>
            <consortium name="The Broad Institute Genome Sequencing Center for Infectious Disease"/>
            <person name="Wu L."/>
            <person name="Ma J."/>
        </authorList>
    </citation>
    <scope>NUCLEOTIDE SEQUENCE [LARGE SCALE GENOMIC DNA]</scope>
    <source>
        <strain evidence="2">CCUG 2113</strain>
    </source>
</reference>
<evidence type="ECO:0000313" key="2">
    <source>
        <dbReference type="Proteomes" id="UP001595693"/>
    </source>
</evidence>
<comment type="caution">
    <text evidence="1">The sequence shown here is derived from an EMBL/GenBank/DDBJ whole genome shotgun (WGS) entry which is preliminary data.</text>
</comment>
<name>A0ABV8DBH9_9BURK</name>
<dbReference type="Proteomes" id="UP001595693">
    <property type="component" value="Unassembled WGS sequence"/>
</dbReference>
<accession>A0ABV8DBH9</accession>
<evidence type="ECO:0000313" key="1">
    <source>
        <dbReference type="EMBL" id="MFC3935682.1"/>
    </source>
</evidence>
<proteinExistence type="predicted"/>
<dbReference type="EMBL" id="JBHSAJ010000037">
    <property type="protein sequence ID" value="MFC3935682.1"/>
    <property type="molecule type" value="Genomic_DNA"/>
</dbReference>
<organism evidence="1 2">
    <name type="scientific">Acidovorax facilis</name>
    <dbReference type="NCBI Taxonomy" id="12917"/>
    <lineage>
        <taxon>Bacteria</taxon>
        <taxon>Pseudomonadati</taxon>
        <taxon>Pseudomonadota</taxon>
        <taxon>Betaproteobacteria</taxon>
        <taxon>Burkholderiales</taxon>
        <taxon>Comamonadaceae</taxon>
        <taxon>Acidovorax</taxon>
    </lineage>
</organism>
<dbReference type="RefSeq" id="WP_252635562.1">
    <property type="nucleotide sequence ID" value="NZ_JAMXAX010000009.1"/>
</dbReference>
<gene>
    <name evidence="1" type="ORF">ACFOW3_13755</name>
</gene>
<keyword evidence="2" id="KW-1185">Reference proteome</keyword>
<sequence length="80" mass="9636">MSNEPEFCEPWVEGKLRERLAPYKKRYPLFDLERVVDTVKNWDAKSQRWAPYMTDKDIQKLNRSHHKSVSLSRLASLDNW</sequence>